<keyword evidence="3 6" id="KW-0326">Glycosidase</keyword>
<dbReference type="InterPro" id="IPR041542">
    <property type="entry name" value="GH43_C2"/>
</dbReference>
<evidence type="ECO:0000256" key="1">
    <source>
        <dbReference type="ARBA" id="ARBA00009865"/>
    </source>
</evidence>
<dbReference type="InterPro" id="IPR006710">
    <property type="entry name" value="Glyco_hydro_43"/>
</dbReference>
<evidence type="ECO:0000256" key="2">
    <source>
        <dbReference type="ARBA" id="ARBA00022801"/>
    </source>
</evidence>
<evidence type="ECO:0000313" key="9">
    <source>
        <dbReference type="Proteomes" id="UP000274661"/>
    </source>
</evidence>
<gene>
    <name evidence="8" type="ORF">HMF7854_04675</name>
</gene>
<comment type="caution">
    <text evidence="8">The sequence shown here is derived from an EMBL/GenBank/DDBJ whole genome shotgun (WGS) entry which is preliminary data.</text>
</comment>
<comment type="similarity">
    <text evidence="1 6">Belongs to the glycosyl hydrolase 43 family.</text>
</comment>
<dbReference type="InterPro" id="IPR013320">
    <property type="entry name" value="ConA-like_dom_sf"/>
</dbReference>
<feature type="site" description="Important for catalytic activity, responsible for pKa modulation of the active site Glu and correct orientation of both the proton donor and substrate" evidence="5">
    <location>
        <position position="169"/>
    </location>
</feature>
<dbReference type="OrthoDB" id="9801455at2"/>
<keyword evidence="9" id="KW-1185">Reference proteome</keyword>
<dbReference type="Pfam" id="PF17851">
    <property type="entry name" value="GH43_C2"/>
    <property type="match status" value="1"/>
</dbReference>
<dbReference type="GO" id="GO:0004553">
    <property type="term" value="F:hydrolase activity, hydrolyzing O-glycosyl compounds"/>
    <property type="evidence" value="ECO:0007669"/>
    <property type="project" value="InterPro"/>
</dbReference>
<reference evidence="8 9" key="1">
    <citation type="submission" date="2018-12" db="EMBL/GenBank/DDBJ databases">
        <title>Sphingomonas sp. HMF7854 Genome sequencing and assembly.</title>
        <authorList>
            <person name="Cha I."/>
            <person name="Kang H."/>
            <person name="Kim H."/>
            <person name="Kang J."/>
            <person name="Joh K."/>
        </authorList>
    </citation>
    <scope>NUCLEOTIDE SEQUENCE [LARGE SCALE GENOMIC DNA]</scope>
    <source>
        <strain evidence="8 9">HMF7854</strain>
    </source>
</reference>
<proteinExistence type="inferred from homology"/>
<dbReference type="RefSeq" id="WP_126718035.1">
    <property type="nucleotide sequence ID" value="NZ_RWJF01000001.1"/>
</dbReference>
<keyword evidence="2 6" id="KW-0378">Hydrolase</keyword>
<feature type="domain" description="Beta-xylosidase C-terminal Concanavalin A-like" evidence="7">
    <location>
        <begin position="378"/>
        <end position="555"/>
    </location>
</feature>
<dbReference type="EMBL" id="RWJF01000001">
    <property type="protein sequence ID" value="RST30201.1"/>
    <property type="molecule type" value="Genomic_DNA"/>
</dbReference>
<evidence type="ECO:0000256" key="4">
    <source>
        <dbReference type="PIRSR" id="PIRSR606710-1"/>
    </source>
</evidence>
<accession>A0A3R9Y4U1</accession>
<dbReference type="Gene3D" id="2.60.120.200">
    <property type="match status" value="1"/>
</dbReference>
<sequence length="557" mass="60281">MRSLLLLAAALAGPVAGPGPGPGPAPLARFRSLEYRGSDPGAPAPGAREYRNPVLAGFYPDPSIVRVGADFYLVNSSFAFFPGLPIFHSRDLVHWRQIGNAIDRPGQLDFKQVPTSFGLFAPSISHHDGRFRIVNTCVECGGNYIVSASSPAGPWSQPVFLPALSDAIDPSLAWDERGQAYVVYNGPPPGGSTYPGHRAIWLRPVDPETGRTGMATLLVNAGTNPRRKPQWIEGPHLFAKDGWWYLVAAEGGTAEGHSEVVFRSRSIAGPYTPGPNNPILTQRDLPPARPLPVTSTGHADLVALADGRWFAVFLGTRPYRGDFYDTGRETFLMPVRWKDGWPVITGPGQPVPLVAPAPLPRQRSAAPPQSGPIRWATRFGERRLGPEWLMLRTPRERWYSLGNAGLTLRPRTAGLGSFANPSFLGRRLQNRRADLVTELRFEPSADGEMAGLAAFQNDEFWYALAIGRAAGQRQIELRRRNGKASPVDGVLLASVAAPPGAVRLRITLDSDRADFAWASAGGRWRPLLAGADATLLSTARAGGFVGTILGPFAQRRP</sequence>
<dbReference type="CDD" id="cd18617">
    <property type="entry name" value="GH43_XynB-like"/>
    <property type="match status" value="1"/>
</dbReference>
<feature type="active site" description="Proton acceptor" evidence="4">
    <location>
        <position position="61"/>
    </location>
</feature>
<name>A0A3R9Y4U1_9SPHN</name>
<evidence type="ECO:0000256" key="6">
    <source>
        <dbReference type="RuleBase" id="RU361187"/>
    </source>
</evidence>
<organism evidence="8 9">
    <name type="scientific">Sphingomonas ginkgonis</name>
    <dbReference type="NCBI Taxonomy" id="2315330"/>
    <lineage>
        <taxon>Bacteria</taxon>
        <taxon>Pseudomonadati</taxon>
        <taxon>Pseudomonadota</taxon>
        <taxon>Alphaproteobacteria</taxon>
        <taxon>Sphingomonadales</taxon>
        <taxon>Sphingomonadaceae</taxon>
        <taxon>Sphingomonas</taxon>
    </lineage>
</organism>
<dbReference type="SUPFAM" id="SSF49899">
    <property type="entry name" value="Concanavalin A-like lectins/glucanases"/>
    <property type="match status" value="1"/>
</dbReference>
<dbReference type="PANTHER" id="PTHR42812:SF12">
    <property type="entry name" value="BETA-XYLOSIDASE-RELATED"/>
    <property type="match status" value="1"/>
</dbReference>
<evidence type="ECO:0000259" key="7">
    <source>
        <dbReference type="Pfam" id="PF17851"/>
    </source>
</evidence>
<dbReference type="AlphaFoldDB" id="A0A3R9Y4U1"/>
<evidence type="ECO:0000256" key="5">
    <source>
        <dbReference type="PIRSR" id="PIRSR606710-2"/>
    </source>
</evidence>
<dbReference type="InterPro" id="IPR051795">
    <property type="entry name" value="Glycosyl_Hydrlase_43"/>
</dbReference>
<dbReference type="InterPro" id="IPR023296">
    <property type="entry name" value="Glyco_hydro_beta-prop_sf"/>
</dbReference>
<dbReference type="Pfam" id="PF04616">
    <property type="entry name" value="Glyco_hydro_43"/>
    <property type="match status" value="1"/>
</dbReference>
<feature type="active site" description="Proton donor" evidence="4">
    <location>
        <position position="233"/>
    </location>
</feature>
<dbReference type="GO" id="GO:0005975">
    <property type="term" value="P:carbohydrate metabolic process"/>
    <property type="evidence" value="ECO:0007669"/>
    <property type="project" value="InterPro"/>
</dbReference>
<evidence type="ECO:0000256" key="3">
    <source>
        <dbReference type="ARBA" id="ARBA00023295"/>
    </source>
</evidence>
<protein>
    <submittedName>
        <fullName evidence="8">Glycoside hydrolase family 43 protein</fullName>
    </submittedName>
</protein>
<evidence type="ECO:0000313" key="8">
    <source>
        <dbReference type="EMBL" id="RST30201.1"/>
    </source>
</evidence>
<dbReference type="Proteomes" id="UP000274661">
    <property type="component" value="Unassembled WGS sequence"/>
</dbReference>
<dbReference type="PANTHER" id="PTHR42812">
    <property type="entry name" value="BETA-XYLOSIDASE"/>
    <property type="match status" value="1"/>
</dbReference>
<dbReference type="Gene3D" id="2.115.10.20">
    <property type="entry name" value="Glycosyl hydrolase domain, family 43"/>
    <property type="match status" value="1"/>
</dbReference>
<dbReference type="SUPFAM" id="SSF75005">
    <property type="entry name" value="Arabinanase/levansucrase/invertase"/>
    <property type="match status" value="1"/>
</dbReference>